<dbReference type="EMBL" id="CP089984">
    <property type="protein sequence ID" value="WXB14648.1"/>
    <property type="molecule type" value="Genomic_DNA"/>
</dbReference>
<protein>
    <submittedName>
        <fullName evidence="1">DUF4388 domain-containing protein</fullName>
    </submittedName>
</protein>
<dbReference type="Proteomes" id="UP001370348">
    <property type="component" value="Chromosome"/>
</dbReference>
<proteinExistence type="predicted"/>
<name>A0ABZ2LUP0_9BACT</name>
<accession>A0ABZ2LUP0</accession>
<gene>
    <name evidence="1" type="ORF">LZC94_43345</name>
</gene>
<evidence type="ECO:0000313" key="2">
    <source>
        <dbReference type="Proteomes" id="UP001370348"/>
    </source>
</evidence>
<reference evidence="1 2" key="1">
    <citation type="submission" date="2021-12" db="EMBL/GenBank/DDBJ databases">
        <title>Discovery of the Pendulisporaceae a myxobacterial family with distinct sporulation behavior and unique specialized metabolism.</title>
        <authorList>
            <person name="Garcia R."/>
            <person name="Popoff A."/>
            <person name="Bader C.D."/>
            <person name="Loehr J."/>
            <person name="Walesch S."/>
            <person name="Walt C."/>
            <person name="Boldt J."/>
            <person name="Bunk B."/>
            <person name="Haeckl F.J.F.P.J."/>
            <person name="Gunesch A.P."/>
            <person name="Birkelbach J."/>
            <person name="Nuebel U."/>
            <person name="Pietschmann T."/>
            <person name="Bach T."/>
            <person name="Mueller R."/>
        </authorList>
    </citation>
    <scope>NUCLEOTIDE SEQUENCE [LARGE SCALE GENOMIC DNA]</scope>
    <source>
        <strain evidence="1 2">MSr11954</strain>
    </source>
</reference>
<evidence type="ECO:0000313" key="1">
    <source>
        <dbReference type="EMBL" id="WXB14648.1"/>
    </source>
</evidence>
<dbReference type="RefSeq" id="WP_394824272.1">
    <property type="nucleotide sequence ID" value="NZ_CP089984.1"/>
</dbReference>
<sequence>MSGGRDPIATLREFVRAKKTGALAIRDGKTVAEVRLSAGNIDDATGFGATGEKALYRALSLAGAAWSFEHGAPGARRIRTPTEQILSSAPRVLAEMERLRSAFPDPHERPLLAVETDPALPLAISTSGRALLVHVRAPILLGALLDRVAAPDLEILAALHELERTGRVILLASPKERIPLGTDEELSNLARSVRQRRRLQVGGAVRIVFAGSPHRLAVLAHGASCLEGASPLPHGAPAVPMPHPVARLPLHGDLPLEIALCPLVPAYSPLWPMAMKGTFAVVRVDEAAEHLIDPACEASGLRPVDARELVPSYDPTRVADVAKLVTRALAR</sequence>
<keyword evidence="2" id="KW-1185">Reference proteome</keyword>
<organism evidence="1 2">
    <name type="scientific">Pendulispora albinea</name>
    <dbReference type="NCBI Taxonomy" id="2741071"/>
    <lineage>
        <taxon>Bacteria</taxon>
        <taxon>Pseudomonadati</taxon>
        <taxon>Myxococcota</taxon>
        <taxon>Myxococcia</taxon>
        <taxon>Myxococcales</taxon>
        <taxon>Sorangiineae</taxon>
        <taxon>Pendulisporaceae</taxon>
        <taxon>Pendulispora</taxon>
    </lineage>
</organism>